<name>A0A4R3YXP4_9GAMM</name>
<evidence type="ECO:0000256" key="6">
    <source>
        <dbReference type="SAM" id="Phobius"/>
    </source>
</evidence>
<feature type="transmembrane region" description="Helical" evidence="6">
    <location>
        <begin position="22"/>
        <end position="41"/>
    </location>
</feature>
<comment type="caution">
    <text evidence="8">The sequence shown here is derived from an EMBL/GenBank/DDBJ whole genome shotgun (WGS) entry which is preliminary data.</text>
</comment>
<gene>
    <name evidence="8" type="ORF">EDC52_10468</name>
</gene>
<protein>
    <submittedName>
        <fullName evidence="8">Integral membrane protein</fullName>
    </submittedName>
</protein>
<dbReference type="GO" id="GO:0005886">
    <property type="term" value="C:plasma membrane"/>
    <property type="evidence" value="ECO:0007669"/>
    <property type="project" value="UniProtKB-SubCell"/>
</dbReference>
<dbReference type="EMBL" id="SMCR01000004">
    <property type="protein sequence ID" value="TCV96628.1"/>
    <property type="molecule type" value="Genomic_DNA"/>
</dbReference>
<reference evidence="8 9" key="1">
    <citation type="submission" date="2019-03" db="EMBL/GenBank/DDBJ databases">
        <title>Genomic Encyclopedia of Type Strains, Phase IV (KMG-IV): sequencing the most valuable type-strain genomes for metagenomic binning, comparative biology and taxonomic classification.</title>
        <authorList>
            <person name="Goeker M."/>
        </authorList>
    </citation>
    <scope>NUCLEOTIDE SEQUENCE [LARGE SCALE GENOMIC DNA]</scope>
    <source>
        <strain evidence="8 9">DSM 19580</strain>
    </source>
</reference>
<feature type="transmembrane region" description="Helical" evidence="6">
    <location>
        <begin position="83"/>
        <end position="103"/>
    </location>
</feature>
<evidence type="ECO:0000256" key="4">
    <source>
        <dbReference type="ARBA" id="ARBA00022989"/>
    </source>
</evidence>
<keyword evidence="2" id="KW-1003">Cell membrane</keyword>
<accession>A0A4R3YXP4</accession>
<evidence type="ECO:0000256" key="1">
    <source>
        <dbReference type="ARBA" id="ARBA00004651"/>
    </source>
</evidence>
<proteinExistence type="predicted"/>
<dbReference type="InterPro" id="IPR023845">
    <property type="entry name" value="DUF3817_TM"/>
</dbReference>
<dbReference type="Proteomes" id="UP000295719">
    <property type="component" value="Unassembled WGS sequence"/>
</dbReference>
<sequence length="112" mass="12213">MTLSAQTLLDDADMATLKRLRIASWLEGTTLVLLVCIAVPLKHLAGVPQPVSVMGPIHGLAFLFYAWMVVNSASGGLWRKAEVVRLLILAFVPFGTFFNTGMIRRRATASGR</sequence>
<evidence type="ECO:0000313" key="9">
    <source>
        <dbReference type="Proteomes" id="UP000295719"/>
    </source>
</evidence>
<dbReference type="PANTHER" id="PTHR40077:SF1">
    <property type="entry name" value="MEMBRANE PROTEIN"/>
    <property type="match status" value="1"/>
</dbReference>
<dbReference type="AlphaFoldDB" id="A0A4R3YXP4"/>
<feature type="transmembrane region" description="Helical" evidence="6">
    <location>
        <begin position="53"/>
        <end position="71"/>
    </location>
</feature>
<dbReference type="RefSeq" id="WP_230468011.1">
    <property type="nucleotide sequence ID" value="NZ_SMCR01000004.1"/>
</dbReference>
<dbReference type="NCBIfam" id="TIGR03954">
    <property type="entry name" value="integ_memb_HG"/>
    <property type="match status" value="1"/>
</dbReference>
<keyword evidence="3 6" id="KW-0812">Transmembrane</keyword>
<keyword evidence="5 6" id="KW-0472">Membrane</keyword>
<organism evidence="8 9">
    <name type="scientific">Biostraticola tofi</name>
    <dbReference type="NCBI Taxonomy" id="466109"/>
    <lineage>
        <taxon>Bacteria</taxon>
        <taxon>Pseudomonadati</taxon>
        <taxon>Pseudomonadota</taxon>
        <taxon>Gammaproteobacteria</taxon>
        <taxon>Enterobacterales</taxon>
        <taxon>Bruguierivoracaceae</taxon>
        <taxon>Biostraticola</taxon>
    </lineage>
</organism>
<dbReference type="PANTHER" id="PTHR40077">
    <property type="entry name" value="MEMBRANE PROTEIN-RELATED"/>
    <property type="match status" value="1"/>
</dbReference>
<feature type="domain" description="DUF3817" evidence="7">
    <location>
        <begin position="17"/>
        <end position="103"/>
    </location>
</feature>
<dbReference type="Pfam" id="PF12823">
    <property type="entry name" value="DUF3817"/>
    <property type="match status" value="1"/>
</dbReference>
<keyword evidence="9" id="KW-1185">Reference proteome</keyword>
<evidence type="ECO:0000256" key="2">
    <source>
        <dbReference type="ARBA" id="ARBA00022475"/>
    </source>
</evidence>
<keyword evidence="4 6" id="KW-1133">Transmembrane helix</keyword>
<evidence type="ECO:0000259" key="7">
    <source>
        <dbReference type="Pfam" id="PF12823"/>
    </source>
</evidence>
<evidence type="ECO:0000313" key="8">
    <source>
        <dbReference type="EMBL" id="TCV96628.1"/>
    </source>
</evidence>
<evidence type="ECO:0000256" key="5">
    <source>
        <dbReference type="ARBA" id="ARBA00023136"/>
    </source>
</evidence>
<evidence type="ECO:0000256" key="3">
    <source>
        <dbReference type="ARBA" id="ARBA00022692"/>
    </source>
</evidence>
<comment type="subcellular location">
    <subcellularLocation>
        <location evidence="1">Cell membrane</location>
        <topology evidence="1">Multi-pass membrane protein</topology>
    </subcellularLocation>
</comment>